<feature type="compositionally biased region" description="Low complexity" evidence="1">
    <location>
        <begin position="18"/>
        <end position="33"/>
    </location>
</feature>
<dbReference type="AlphaFoldDB" id="A0AAP0LE23"/>
<feature type="region of interest" description="Disordered" evidence="1">
    <location>
        <begin position="1"/>
        <end position="52"/>
    </location>
</feature>
<gene>
    <name evidence="2" type="ORF">Syun_001511</name>
</gene>
<evidence type="ECO:0000313" key="2">
    <source>
        <dbReference type="EMBL" id="KAK9169371.1"/>
    </source>
</evidence>
<sequence length="82" mass="8701">MQIELGKNNAQPPPPSTPLSSSLQPSHTPQSSSAETSQSDVANLVNNGMEEEDRIALQMIEELQNRNCSSPSTSSGEGSFQA</sequence>
<protein>
    <submittedName>
        <fullName evidence="2">Uncharacterized protein</fullName>
    </submittedName>
</protein>
<evidence type="ECO:0000313" key="3">
    <source>
        <dbReference type="Proteomes" id="UP001420932"/>
    </source>
</evidence>
<accession>A0AAP0LE23</accession>
<proteinExistence type="predicted"/>
<organism evidence="2 3">
    <name type="scientific">Stephania yunnanensis</name>
    <dbReference type="NCBI Taxonomy" id="152371"/>
    <lineage>
        <taxon>Eukaryota</taxon>
        <taxon>Viridiplantae</taxon>
        <taxon>Streptophyta</taxon>
        <taxon>Embryophyta</taxon>
        <taxon>Tracheophyta</taxon>
        <taxon>Spermatophyta</taxon>
        <taxon>Magnoliopsida</taxon>
        <taxon>Ranunculales</taxon>
        <taxon>Menispermaceae</taxon>
        <taxon>Menispermoideae</taxon>
        <taxon>Cissampelideae</taxon>
        <taxon>Stephania</taxon>
    </lineage>
</organism>
<keyword evidence="3" id="KW-1185">Reference proteome</keyword>
<dbReference type="Proteomes" id="UP001420932">
    <property type="component" value="Unassembled WGS sequence"/>
</dbReference>
<name>A0AAP0LE23_9MAGN</name>
<feature type="compositionally biased region" description="Polar residues" evidence="1">
    <location>
        <begin position="34"/>
        <end position="46"/>
    </location>
</feature>
<evidence type="ECO:0000256" key="1">
    <source>
        <dbReference type="SAM" id="MobiDB-lite"/>
    </source>
</evidence>
<dbReference type="EMBL" id="JBBNAF010000001">
    <property type="protein sequence ID" value="KAK9169371.1"/>
    <property type="molecule type" value="Genomic_DNA"/>
</dbReference>
<reference evidence="2 3" key="1">
    <citation type="submission" date="2024-01" db="EMBL/GenBank/DDBJ databases">
        <title>Genome assemblies of Stephania.</title>
        <authorList>
            <person name="Yang L."/>
        </authorList>
    </citation>
    <scope>NUCLEOTIDE SEQUENCE [LARGE SCALE GENOMIC DNA]</scope>
    <source>
        <strain evidence="2">YNDBR</strain>
        <tissue evidence="2">Leaf</tissue>
    </source>
</reference>
<comment type="caution">
    <text evidence="2">The sequence shown here is derived from an EMBL/GenBank/DDBJ whole genome shotgun (WGS) entry which is preliminary data.</text>
</comment>